<feature type="compositionally biased region" description="Basic and acidic residues" evidence="6">
    <location>
        <begin position="193"/>
        <end position="215"/>
    </location>
</feature>
<keyword evidence="8" id="KW-1185">Reference proteome</keyword>
<evidence type="ECO:0000256" key="2">
    <source>
        <dbReference type="ARBA" id="ARBA00010727"/>
    </source>
</evidence>
<organism evidence="7 8">
    <name type="scientific">Angomonas deanei</name>
    <dbReference type="NCBI Taxonomy" id="59799"/>
    <lineage>
        <taxon>Eukaryota</taxon>
        <taxon>Discoba</taxon>
        <taxon>Euglenozoa</taxon>
        <taxon>Kinetoplastea</taxon>
        <taxon>Metakinetoplastina</taxon>
        <taxon>Trypanosomatida</taxon>
        <taxon>Trypanosomatidae</taxon>
        <taxon>Strigomonadinae</taxon>
        <taxon>Angomonas</taxon>
    </lineage>
</organism>
<evidence type="ECO:0000313" key="7">
    <source>
        <dbReference type="EMBL" id="CAD2215605.1"/>
    </source>
</evidence>
<dbReference type="OrthoDB" id="10258882at2759"/>
<proteinExistence type="inferred from homology"/>
<dbReference type="GO" id="GO:1902977">
    <property type="term" value="P:mitotic DNA replication preinitiation complex assembly"/>
    <property type="evidence" value="ECO:0007669"/>
    <property type="project" value="TreeGrafter"/>
</dbReference>
<name>A0A7G2C832_9TRYP</name>
<gene>
    <name evidence="7" type="ORF">ADEAN_000306000</name>
</gene>
<keyword evidence="4" id="KW-0539">Nucleus</keyword>
<dbReference type="VEuPathDB" id="TriTrypDB:ADEAN_000306000"/>
<dbReference type="Proteomes" id="UP000515908">
    <property type="component" value="Chromosome 05"/>
</dbReference>
<feature type="region of interest" description="Disordered" evidence="6">
    <location>
        <begin position="188"/>
        <end position="253"/>
    </location>
</feature>
<sequence length="646" mass="72498">MNHSTTPEWERLCHFHHSTRKQVNLLVSLHADAAAASLTITALLKASLIDFSIHPIGDYEVLTEVVGQTSVAQDYLRDELRAQGDVSEAEIAGRIEELFLLIGFGAEIELVKHFDFSRHVVVVLDSHRPFQLSTLRQLEAINSGGDGVRSQRLMVWGLPQIQEEVNTFFRRQREEEARVVRRYRLHGGKRARQGSEGEQKRARRDDALSSSDHDSLFSSDTSDDDDSDEMDSLFSGDSDSDVGQPHSQEEEVTLSQDQYIHWQDPEEEIPAHMVALYEAIDSAGKSCAVVVYELSILLGRAREVYLWHAAVGVGDLLRRRLIDYGAYLVAMRPLHDAVSLYRTNNGGALEERSGGELNQPQRRAQQLQLRNMDDPQLLLLRHINLWESIWLHPRMAAVLGLHHVEDGEGFLSQLLASRCGVSRVRAQQPWREQPYEVQQDALPRVMGELQHIVERKAAFSSLPCQVRTVARSVGYSAEVSTFDACILFDAVLCSNPPDTLTVMPEADSHLDQKVVQETLSRRLRDYQRSQFWKACQVLDVDPNHKDFSSALQEAVYLQRCVADATSALMQPGMVQSTKGIHYAQPGELAKTTSALESFHTVFRLRALSERLLYTLTVERGAGRCTPVRPLLLSCTAPGHATSSPPS</sequence>
<evidence type="ECO:0000256" key="1">
    <source>
        <dbReference type="ARBA" id="ARBA00004123"/>
    </source>
</evidence>
<feature type="compositionally biased region" description="Acidic residues" evidence="6">
    <location>
        <begin position="221"/>
        <end position="231"/>
    </location>
</feature>
<dbReference type="Pfam" id="PF02724">
    <property type="entry name" value="CDC45"/>
    <property type="match status" value="1"/>
</dbReference>
<keyword evidence="5" id="KW-0131">Cell cycle</keyword>
<protein>
    <submittedName>
        <fullName evidence="7">CDC45-like protein, putative</fullName>
    </submittedName>
</protein>
<comment type="similarity">
    <text evidence="2">Belongs to the CDC45 family.</text>
</comment>
<dbReference type="GO" id="GO:0031261">
    <property type="term" value="C:DNA replication preinitiation complex"/>
    <property type="evidence" value="ECO:0007669"/>
    <property type="project" value="TreeGrafter"/>
</dbReference>
<dbReference type="GO" id="GO:0000727">
    <property type="term" value="P:double-strand break repair via break-induced replication"/>
    <property type="evidence" value="ECO:0007669"/>
    <property type="project" value="TreeGrafter"/>
</dbReference>
<dbReference type="PANTHER" id="PTHR10507">
    <property type="entry name" value="CDC45-RELATED PROTEIN"/>
    <property type="match status" value="1"/>
</dbReference>
<keyword evidence="3" id="KW-0235">DNA replication</keyword>
<evidence type="ECO:0000313" key="8">
    <source>
        <dbReference type="Proteomes" id="UP000515908"/>
    </source>
</evidence>
<dbReference type="GO" id="GO:0003688">
    <property type="term" value="F:DNA replication origin binding"/>
    <property type="evidence" value="ECO:0007669"/>
    <property type="project" value="TreeGrafter"/>
</dbReference>
<reference evidence="7 8" key="1">
    <citation type="submission" date="2020-08" db="EMBL/GenBank/DDBJ databases">
        <authorList>
            <person name="Newling K."/>
            <person name="Davey J."/>
            <person name="Forrester S."/>
        </authorList>
    </citation>
    <scope>NUCLEOTIDE SEQUENCE [LARGE SCALE GENOMIC DNA]</scope>
    <source>
        <strain evidence="8">Crithidia deanei Carvalho (ATCC PRA-265)</strain>
    </source>
</reference>
<evidence type="ECO:0000256" key="4">
    <source>
        <dbReference type="ARBA" id="ARBA00023242"/>
    </source>
</evidence>
<dbReference type="PANTHER" id="PTHR10507:SF0">
    <property type="entry name" value="CELL DIVISION CONTROL PROTEIN 45 HOMOLOG"/>
    <property type="match status" value="1"/>
</dbReference>
<evidence type="ECO:0000256" key="3">
    <source>
        <dbReference type="ARBA" id="ARBA00022705"/>
    </source>
</evidence>
<dbReference type="AlphaFoldDB" id="A0A7G2C832"/>
<dbReference type="GO" id="GO:0006270">
    <property type="term" value="P:DNA replication initiation"/>
    <property type="evidence" value="ECO:0007669"/>
    <property type="project" value="InterPro"/>
</dbReference>
<evidence type="ECO:0000256" key="6">
    <source>
        <dbReference type="SAM" id="MobiDB-lite"/>
    </source>
</evidence>
<evidence type="ECO:0000256" key="5">
    <source>
        <dbReference type="ARBA" id="ARBA00023306"/>
    </source>
</evidence>
<dbReference type="EMBL" id="LR877149">
    <property type="protein sequence ID" value="CAD2215605.1"/>
    <property type="molecule type" value="Genomic_DNA"/>
</dbReference>
<dbReference type="GO" id="GO:0003697">
    <property type="term" value="F:single-stranded DNA binding"/>
    <property type="evidence" value="ECO:0007669"/>
    <property type="project" value="TreeGrafter"/>
</dbReference>
<comment type="subcellular location">
    <subcellularLocation>
        <location evidence="1">Nucleus</location>
    </subcellularLocation>
</comment>
<dbReference type="InterPro" id="IPR003874">
    <property type="entry name" value="CDC45"/>
</dbReference>
<dbReference type="GO" id="GO:0003682">
    <property type="term" value="F:chromatin binding"/>
    <property type="evidence" value="ECO:0007669"/>
    <property type="project" value="TreeGrafter"/>
</dbReference>
<accession>A0A7G2C832</accession>